<dbReference type="InterPro" id="IPR050109">
    <property type="entry name" value="HTH-type_TetR-like_transc_reg"/>
</dbReference>
<dbReference type="HAMAP" id="MF_00768">
    <property type="entry name" value="HTH_type_BetI"/>
    <property type="match status" value="1"/>
</dbReference>
<dbReference type="GO" id="GO:0045892">
    <property type="term" value="P:negative regulation of DNA-templated transcription"/>
    <property type="evidence" value="ECO:0007669"/>
    <property type="project" value="UniProtKB-UniRule"/>
</dbReference>
<evidence type="ECO:0000256" key="9">
    <source>
        <dbReference type="SAM" id="MobiDB-lite"/>
    </source>
</evidence>
<dbReference type="NCBIfam" id="TIGR03384">
    <property type="entry name" value="betaine_BetI"/>
    <property type="match status" value="1"/>
</dbReference>
<dbReference type="UniPathway" id="UPA00529"/>
<evidence type="ECO:0000256" key="5">
    <source>
        <dbReference type="ARBA" id="ARBA00023163"/>
    </source>
</evidence>
<evidence type="ECO:0000256" key="7">
    <source>
        <dbReference type="HAMAP-Rule" id="MF_00768"/>
    </source>
</evidence>
<comment type="pathway">
    <text evidence="1 7">Amine and polyamine biosynthesis; betaine biosynthesis via choline pathway [regulation].</text>
</comment>
<dbReference type="PROSITE" id="PS50977">
    <property type="entry name" value="HTH_TETR_2"/>
    <property type="match status" value="1"/>
</dbReference>
<dbReference type="PANTHER" id="PTHR30055">
    <property type="entry name" value="HTH-TYPE TRANSCRIPTIONAL REGULATOR RUTR"/>
    <property type="match status" value="1"/>
</dbReference>
<dbReference type="GO" id="GO:0019285">
    <property type="term" value="P:glycine betaine biosynthetic process from choline"/>
    <property type="evidence" value="ECO:0007669"/>
    <property type="project" value="UniProtKB-UniRule"/>
</dbReference>
<keyword evidence="3 7" id="KW-0805">Transcription regulation</keyword>
<evidence type="ECO:0000256" key="4">
    <source>
        <dbReference type="ARBA" id="ARBA00023125"/>
    </source>
</evidence>
<comment type="function">
    <text evidence="7">Repressor involved in choline regulation of the bet genes.</text>
</comment>
<organism evidence="11 12">
    <name type="scientific">Paraburkholderia ultramafica</name>
    <dbReference type="NCBI Taxonomy" id="1544867"/>
    <lineage>
        <taxon>Bacteria</taxon>
        <taxon>Pseudomonadati</taxon>
        <taxon>Pseudomonadota</taxon>
        <taxon>Betaproteobacteria</taxon>
        <taxon>Burkholderiales</taxon>
        <taxon>Burkholderiaceae</taxon>
        <taxon>Paraburkholderia</taxon>
    </lineage>
</organism>
<sequence>MRYRTYPAGLAVSPPPTPKANPSTMPKLGMREIRRAQLIDATLLTIDQTGLAGATLASVAQRASISTGIVSHYFGDKDGLLEATMRHVLRDLWQATSSRRRAAKADPRSKLRAVVAANFDTAQTSGPVMKTWLAFWSESMHKPHLRRLQYVNTRRLNSNLCADFSKALPRAAARRAASGLAALIDGLWLRGALSGEPFDTKAALRVANDYIDLMLAARD</sequence>
<dbReference type="InterPro" id="IPR017757">
    <property type="entry name" value="Tscrpt_rep_BetI"/>
</dbReference>
<feature type="DNA-binding region" description="H-T-H motif" evidence="7 8">
    <location>
        <begin position="55"/>
        <end position="74"/>
    </location>
</feature>
<gene>
    <name evidence="11" type="primary">betI_2</name>
    <name evidence="7" type="synonym">betI</name>
    <name evidence="11" type="ORF">LMG28614_02897</name>
</gene>
<evidence type="ECO:0000259" key="10">
    <source>
        <dbReference type="PROSITE" id="PS50977"/>
    </source>
</evidence>
<dbReference type="Gene3D" id="1.10.357.10">
    <property type="entry name" value="Tetracycline Repressor, domain 2"/>
    <property type="match status" value="1"/>
</dbReference>
<evidence type="ECO:0000256" key="8">
    <source>
        <dbReference type="PROSITE-ProRule" id="PRU00335"/>
    </source>
</evidence>
<evidence type="ECO:0000256" key="2">
    <source>
        <dbReference type="ARBA" id="ARBA00022491"/>
    </source>
</evidence>
<dbReference type="InterPro" id="IPR001647">
    <property type="entry name" value="HTH_TetR"/>
</dbReference>
<dbReference type="GO" id="GO:0003700">
    <property type="term" value="F:DNA-binding transcription factor activity"/>
    <property type="evidence" value="ECO:0007669"/>
    <property type="project" value="UniProtKB-UniRule"/>
</dbReference>
<accession>A0A6S7B652</accession>
<keyword evidence="2 7" id="KW-0678">Repressor</keyword>
<protein>
    <recommendedName>
        <fullName evidence="7">HTH-type transcriptional regulator BetI</fullName>
    </recommendedName>
</protein>
<dbReference type="InterPro" id="IPR023772">
    <property type="entry name" value="DNA-bd_HTH_TetR-type_CS"/>
</dbReference>
<feature type="domain" description="HTH tetR-type" evidence="10">
    <location>
        <begin position="32"/>
        <end position="92"/>
    </location>
</feature>
<proteinExistence type="inferred from homology"/>
<dbReference type="InterPro" id="IPR009057">
    <property type="entry name" value="Homeodomain-like_sf"/>
</dbReference>
<evidence type="ECO:0000256" key="6">
    <source>
        <dbReference type="ARBA" id="ARBA00024936"/>
    </source>
</evidence>
<dbReference type="Proteomes" id="UP000494365">
    <property type="component" value="Unassembled WGS sequence"/>
</dbReference>
<dbReference type="EMBL" id="CADIKK010000012">
    <property type="protein sequence ID" value="CAB3789476.1"/>
    <property type="molecule type" value="Genomic_DNA"/>
</dbReference>
<dbReference type="InterPro" id="IPR036271">
    <property type="entry name" value="Tet_transcr_reg_TetR-rel_C_sf"/>
</dbReference>
<reference evidence="11 12" key="1">
    <citation type="submission" date="2020-04" db="EMBL/GenBank/DDBJ databases">
        <authorList>
            <person name="De Canck E."/>
        </authorList>
    </citation>
    <scope>NUCLEOTIDE SEQUENCE [LARGE SCALE GENOMIC DNA]</scope>
    <source>
        <strain evidence="11 12">LMG 28614</strain>
    </source>
</reference>
<keyword evidence="12" id="KW-1185">Reference proteome</keyword>
<dbReference type="GO" id="GO:0000976">
    <property type="term" value="F:transcription cis-regulatory region binding"/>
    <property type="evidence" value="ECO:0007669"/>
    <property type="project" value="TreeGrafter"/>
</dbReference>
<evidence type="ECO:0000256" key="1">
    <source>
        <dbReference type="ARBA" id="ARBA00004719"/>
    </source>
</evidence>
<dbReference type="PANTHER" id="PTHR30055:SF234">
    <property type="entry name" value="HTH-TYPE TRANSCRIPTIONAL REGULATOR BETI"/>
    <property type="match status" value="1"/>
</dbReference>
<keyword evidence="4 7" id="KW-0238">DNA-binding</keyword>
<dbReference type="SUPFAM" id="SSF48498">
    <property type="entry name" value="Tetracyclin repressor-like, C-terminal domain"/>
    <property type="match status" value="1"/>
</dbReference>
<keyword evidence="5 7" id="KW-0804">Transcription</keyword>
<evidence type="ECO:0000313" key="11">
    <source>
        <dbReference type="EMBL" id="CAB3789476.1"/>
    </source>
</evidence>
<comment type="function">
    <text evidence="6">Repressor involved in the biosynthesis of the osmoprotectant glycine betaine. It represses transcription of the choline transporter BetT and the genes of BetAB involved in the synthesis of glycine betaine.</text>
</comment>
<name>A0A6S7B652_9BURK</name>
<dbReference type="NCBIfam" id="NF001978">
    <property type="entry name" value="PRK00767.1"/>
    <property type="match status" value="1"/>
</dbReference>
<evidence type="ECO:0000256" key="3">
    <source>
        <dbReference type="ARBA" id="ARBA00023015"/>
    </source>
</evidence>
<dbReference type="Pfam" id="PF13977">
    <property type="entry name" value="TetR_C_6"/>
    <property type="match status" value="1"/>
</dbReference>
<dbReference type="AlphaFoldDB" id="A0A6S7B652"/>
<dbReference type="SUPFAM" id="SSF46689">
    <property type="entry name" value="Homeodomain-like"/>
    <property type="match status" value="1"/>
</dbReference>
<evidence type="ECO:0000313" key="12">
    <source>
        <dbReference type="Proteomes" id="UP000494365"/>
    </source>
</evidence>
<dbReference type="Pfam" id="PF00440">
    <property type="entry name" value="TetR_N"/>
    <property type="match status" value="1"/>
</dbReference>
<dbReference type="PROSITE" id="PS01081">
    <property type="entry name" value="HTH_TETR_1"/>
    <property type="match status" value="1"/>
</dbReference>
<dbReference type="InterPro" id="IPR039538">
    <property type="entry name" value="BetI_C"/>
</dbReference>
<feature type="region of interest" description="Disordered" evidence="9">
    <location>
        <begin position="1"/>
        <end position="24"/>
    </location>
</feature>